<organism evidence="1 2">
    <name type="scientific">Thelohanellus kitauei</name>
    <name type="common">Myxosporean</name>
    <dbReference type="NCBI Taxonomy" id="669202"/>
    <lineage>
        <taxon>Eukaryota</taxon>
        <taxon>Metazoa</taxon>
        <taxon>Cnidaria</taxon>
        <taxon>Myxozoa</taxon>
        <taxon>Myxosporea</taxon>
        <taxon>Bivalvulida</taxon>
        <taxon>Platysporina</taxon>
        <taxon>Myxobolidae</taxon>
        <taxon>Thelohanellus</taxon>
    </lineage>
</organism>
<accession>A0A0C2N6E1</accession>
<evidence type="ECO:0000313" key="1">
    <source>
        <dbReference type="EMBL" id="KII69487.1"/>
    </source>
</evidence>
<reference evidence="1 2" key="1">
    <citation type="journal article" date="2014" name="Genome Biol. Evol.">
        <title>The genome of the myxosporean Thelohanellus kitauei shows adaptations to nutrient acquisition within its fish host.</title>
        <authorList>
            <person name="Yang Y."/>
            <person name="Xiong J."/>
            <person name="Zhou Z."/>
            <person name="Huo F."/>
            <person name="Miao W."/>
            <person name="Ran C."/>
            <person name="Liu Y."/>
            <person name="Zhang J."/>
            <person name="Feng J."/>
            <person name="Wang M."/>
            <person name="Wang M."/>
            <person name="Wang L."/>
            <person name="Yao B."/>
        </authorList>
    </citation>
    <scope>NUCLEOTIDE SEQUENCE [LARGE SCALE GENOMIC DNA]</scope>
    <source>
        <strain evidence="1">Wuqing</strain>
    </source>
</reference>
<dbReference type="Proteomes" id="UP000031668">
    <property type="component" value="Unassembled WGS sequence"/>
</dbReference>
<evidence type="ECO:0000313" key="2">
    <source>
        <dbReference type="Proteomes" id="UP000031668"/>
    </source>
</evidence>
<protein>
    <submittedName>
        <fullName evidence="1">Uncharacterized protein</fullName>
    </submittedName>
</protein>
<sequence>MQLRVCILTGLKASESVNVVCCQICAIIPHTLILTKAIDCYNETRRAWLHIGDNNVYSILSGLRHGIFDEFQFILHHLESKHLLQPILYDSCVYRFWFCRMWHFSNML</sequence>
<name>A0A0C2N6E1_THEKT</name>
<gene>
    <name evidence="1" type="ORF">RF11_04080</name>
</gene>
<dbReference type="AlphaFoldDB" id="A0A0C2N6E1"/>
<proteinExistence type="predicted"/>
<dbReference type="EMBL" id="JWZT01002419">
    <property type="protein sequence ID" value="KII69487.1"/>
    <property type="molecule type" value="Genomic_DNA"/>
</dbReference>
<keyword evidence="2" id="KW-1185">Reference proteome</keyword>
<comment type="caution">
    <text evidence="1">The sequence shown here is derived from an EMBL/GenBank/DDBJ whole genome shotgun (WGS) entry which is preliminary data.</text>
</comment>